<dbReference type="AlphaFoldDB" id="A0A9W2UV36"/>
<name>A0A9W2UV36_PANPR</name>
<dbReference type="GeneID" id="109278421"/>
<dbReference type="RefSeq" id="XP_053750386.1">
    <property type="nucleotide sequence ID" value="XM_053894411.1"/>
</dbReference>
<evidence type="ECO:0000313" key="3">
    <source>
        <dbReference type="RefSeq" id="XP_053750386.1"/>
    </source>
</evidence>
<gene>
    <name evidence="3" type="primary">LOC109278421</name>
</gene>
<protein>
    <submittedName>
        <fullName evidence="3">Zyxin-like isoform X1</fullName>
    </submittedName>
</protein>
<feature type="region of interest" description="Disordered" evidence="1">
    <location>
        <begin position="81"/>
        <end position="101"/>
    </location>
</feature>
<sequence length="206" mass="23592">MQTLQKKYPFVNRRKLGLKEWEQVEGEKQLSAAEEKLKLAAEELWNYKACELEKVMAEQSREVAYLKCRLEVIHKQRLPEESRRHKPMAAGPDREIPPWRGYRPPTPSAPWWPLGPYPPPPPPPFEPLANPEAGVAPVSHNKHFTKNAEKDKGSVDPWGPPLLTGRFCTPYHRGPPMGYRACLPPEPWWPWGPPRTSLPTPCGKMI</sequence>
<organism evidence="2 3">
    <name type="scientific">Panthera pardus</name>
    <name type="common">Leopard</name>
    <name type="synonym">Felis pardus</name>
    <dbReference type="NCBI Taxonomy" id="9691"/>
    <lineage>
        <taxon>Eukaryota</taxon>
        <taxon>Metazoa</taxon>
        <taxon>Chordata</taxon>
        <taxon>Craniata</taxon>
        <taxon>Vertebrata</taxon>
        <taxon>Euteleostomi</taxon>
        <taxon>Mammalia</taxon>
        <taxon>Eutheria</taxon>
        <taxon>Laurasiatheria</taxon>
        <taxon>Carnivora</taxon>
        <taxon>Feliformia</taxon>
        <taxon>Felidae</taxon>
        <taxon>Pantherinae</taxon>
        <taxon>Panthera</taxon>
    </lineage>
</organism>
<accession>A0A9W2UV36</accession>
<evidence type="ECO:0000256" key="1">
    <source>
        <dbReference type="SAM" id="MobiDB-lite"/>
    </source>
</evidence>
<reference evidence="3" key="1">
    <citation type="submission" date="2025-08" db="UniProtKB">
        <authorList>
            <consortium name="RefSeq"/>
        </authorList>
    </citation>
    <scope>IDENTIFICATION</scope>
    <source>
        <tissue evidence="3">Whole blood</tissue>
    </source>
</reference>
<dbReference type="Proteomes" id="UP001165780">
    <property type="component" value="Unplaced"/>
</dbReference>
<proteinExistence type="predicted"/>
<evidence type="ECO:0000313" key="2">
    <source>
        <dbReference type="Proteomes" id="UP001165780"/>
    </source>
</evidence>
<keyword evidence="2" id="KW-1185">Reference proteome</keyword>